<dbReference type="KEGG" id="mamo:A6B35_27045"/>
<evidence type="ECO:0000313" key="3">
    <source>
        <dbReference type="Proteomes" id="UP000002949"/>
    </source>
</evidence>
<sequence>MATLRIETAQVFRPLLAAARYKAAHGGRGSGKSHFFASLMIEDSLAERGLRSVCIREVQKSLKESAKRLLEDKLAECRLGEAAGFRVFREVIETPGDGVITFQGMQDHTAESIKSLEGFGRAWVEEAQTLSTTSLALLRPTIRAPGSQLWFSWNPRRKTDPVDVMLRGLEPPTGARVVRANWSDNPWLPPELEQERLDCIRTDPDQYRHIWEGEYATVLTGAYYAASLTAARHEGRIGKVARDPLLSIKAFWDIGVRDATAIWIVQYVGREIRVLDYYEAIRQPLAAHLEWLRSKGYGNAECFLPHDGSHEDAITAIRFEDHIRSAGFDVTTVPNQGKGAALKRVEAGRRLFPAFWFNEATCSPGLDALGWYHEKHDEARNIGLGPEHDWSSHGADAFGLICVAYEEPRKPPVYPKRDMRWVV</sequence>
<protein>
    <submittedName>
        <fullName evidence="2">Phage terminase, large subunit, PBSX family</fullName>
    </submittedName>
</protein>
<dbReference type="InterPro" id="IPR035412">
    <property type="entry name" value="Terminase_L_N"/>
</dbReference>
<evidence type="ECO:0000313" key="2">
    <source>
        <dbReference type="EMBL" id="EHH10263.1"/>
    </source>
</evidence>
<organism evidence="2 3">
    <name type="scientific">Mesorhizobium amorphae CCNWGS0123</name>
    <dbReference type="NCBI Taxonomy" id="1082933"/>
    <lineage>
        <taxon>Bacteria</taxon>
        <taxon>Pseudomonadati</taxon>
        <taxon>Pseudomonadota</taxon>
        <taxon>Alphaproteobacteria</taxon>
        <taxon>Hyphomicrobiales</taxon>
        <taxon>Phyllobacteriaceae</taxon>
        <taxon>Mesorhizobium</taxon>
    </lineage>
</organism>
<dbReference type="AlphaFoldDB" id="G6YDG3"/>
<dbReference type="RefSeq" id="WP_006203616.1">
    <property type="nucleotide sequence ID" value="NZ_AGSN01000130.1"/>
</dbReference>
<keyword evidence="3" id="KW-1185">Reference proteome</keyword>
<dbReference type="Gene3D" id="3.30.420.280">
    <property type="match status" value="1"/>
</dbReference>
<dbReference type="PANTHER" id="PTHR39184">
    <property type="match status" value="1"/>
</dbReference>
<dbReference type="eggNOG" id="COG1783">
    <property type="taxonomic scope" value="Bacteria"/>
</dbReference>
<proteinExistence type="predicted"/>
<dbReference type="STRING" id="1082933.A6B35_27045"/>
<evidence type="ECO:0000259" key="1">
    <source>
        <dbReference type="Pfam" id="PF04466"/>
    </source>
</evidence>
<dbReference type="InterPro" id="IPR052380">
    <property type="entry name" value="Viral_DNA_packaging_terminase"/>
</dbReference>
<dbReference type="PATRIC" id="fig|1082933.3.peg.3908"/>
<dbReference type="Pfam" id="PF04466">
    <property type="entry name" value="Terminase_3"/>
    <property type="match status" value="1"/>
</dbReference>
<dbReference type="Gene3D" id="3.40.50.300">
    <property type="entry name" value="P-loop containing nucleotide triphosphate hydrolases"/>
    <property type="match status" value="1"/>
</dbReference>
<dbReference type="OrthoDB" id="479677at2"/>
<accession>G6YDG3</accession>
<dbReference type="Proteomes" id="UP000002949">
    <property type="component" value="Unassembled WGS sequence"/>
</dbReference>
<dbReference type="EMBL" id="AGSN01000130">
    <property type="protein sequence ID" value="EHH10263.1"/>
    <property type="molecule type" value="Genomic_DNA"/>
</dbReference>
<name>G6YDG3_9HYPH</name>
<reference evidence="2 3" key="1">
    <citation type="journal article" date="2012" name="J. Bacteriol.">
        <title>Draft Genome Sequence of Plant Growth-Promoting Rhizobium Mesorhizobium amorphae, Isolated from Zinc-Lead Mine Tailings.</title>
        <authorList>
            <person name="Hao X."/>
            <person name="Lin Y."/>
            <person name="Johnstone L."/>
            <person name="Baltrus D.A."/>
            <person name="Miller S.J."/>
            <person name="Wei G."/>
            <person name="Rensing C."/>
        </authorList>
    </citation>
    <scope>NUCLEOTIDE SEQUENCE [LARGE SCALE GENOMIC DNA]</scope>
    <source>
        <strain evidence="2 3">CCNWGS0123</strain>
    </source>
</reference>
<feature type="domain" description="Phage terminase large subunit N-terminal" evidence="1">
    <location>
        <begin position="20"/>
        <end position="214"/>
    </location>
</feature>
<dbReference type="InterPro" id="IPR027417">
    <property type="entry name" value="P-loop_NTPase"/>
</dbReference>
<dbReference type="PANTHER" id="PTHR39184:SF1">
    <property type="entry name" value="PBSX PHAGE TERMINASE LARGE SUBUNIT"/>
    <property type="match status" value="1"/>
</dbReference>
<gene>
    <name evidence="2" type="ORF">MEA186_20002</name>
</gene>